<dbReference type="InterPro" id="IPR020846">
    <property type="entry name" value="MFS_dom"/>
</dbReference>
<dbReference type="InterPro" id="IPR036259">
    <property type="entry name" value="MFS_trans_sf"/>
</dbReference>
<dbReference type="HOGENOM" id="CLU_001265_59_9_7"/>
<evidence type="ECO:0000256" key="1">
    <source>
        <dbReference type="ARBA" id="ARBA00022692"/>
    </source>
</evidence>
<keyword evidence="2 4" id="KW-1133">Transmembrane helix</keyword>
<dbReference type="GO" id="GO:0022857">
    <property type="term" value="F:transmembrane transporter activity"/>
    <property type="evidence" value="ECO:0007669"/>
    <property type="project" value="InterPro"/>
</dbReference>
<gene>
    <name evidence="6" type="ordered locus">A2cp1_3111</name>
</gene>
<feature type="transmembrane region" description="Helical" evidence="4">
    <location>
        <begin position="140"/>
        <end position="161"/>
    </location>
</feature>
<evidence type="ECO:0000313" key="7">
    <source>
        <dbReference type="Proteomes" id="UP000007089"/>
    </source>
</evidence>
<feature type="transmembrane region" description="Helical" evidence="4">
    <location>
        <begin position="339"/>
        <end position="361"/>
    </location>
</feature>
<evidence type="ECO:0000256" key="4">
    <source>
        <dbReference type="SAM" id="Phobius"/>
    </source>
</evidence>
<dbReference type="CDD" id="cd17355">
    <property type="entry name" value="MFS_YcxA_like"/>
    <property type="match status" value="1"/>
</dbReference>
<dbReference type="PANTHER" id="PTHR11360">
    <property type="entry name" value="MONOCARBOXYLATE TRANSPORTER"/>
    <property type="match status" value="1"/>
</dbReference>
<feature type="transmembrane region" description="Helical" evidence="4">
    <location>
        <begin position="81"/>
        <end position="99"/>
    </location>
</feature>
<feature type="transmembrane region" description="Helical" evidence="4">
    <location>
        <begin position="105"/>
        <end position="128"/>
    </location>
</feature>
<accession>B8JG43</accession>
<evidence type="ECO:0000256" key="3">
    <source>
        <dbReference type="ARBA" id="ARBA00023136"/>
    </source>
</evidence>
<keyword evidence="1 4" id="KW-0812">Transmembrane</keyword>
<feature type="transmembrane region" description="Helical" evidence="4">
    <location>
        <begin position="307"/>
        <end position="327"/>
    </location>
</feature>
<proteinExistence type="predicted"/>
<feature type="transmembrane region" description="Helical" evidence="4">
    <location>
        <begin position="50"/>
        <end position="69"/>
    </location>
</feature>
<evidence type="ECO:0000256" key="2">
    <source>
        <dbReference type="ARBA" id="ARBA00022989"/>
    </source>
</evidence>
<evidence type="ECO:0000313" key="6">
    <source>
        <dbReference type="EMBL" id="ACL66446.1"/>
    </source>
</evidence>
<keyword evidence="7" id="KW-1185">Reference proteome</keyword>
<protein>
    <submittedName>
        <fullName evidence="6">Major facilitator superfamily MFS_1</fullName>
    </submittedName>
</protein>
<evidence type="ECO:0000259" key="5">
    <source>
        <dbReference type="PROSITE" id="PS50850"/>
    </source>
</evidence>
<dbReference type="PROSITE" id="PS50850">
    <property type="entry name" value="MFS"/>
    <property type="match status" value="1"/>
</dbReference>
<sequence length="408" mass="41380">MSRAGTQGWRGPAAVLAAGALTLTVSLGIRHAFGLFLEPMSRDNGWTREVFAFAIALQNLVWGAAQPFAGRLADRRGAARAVLGGSVLYVAGLLLMATAHGASALALSAGVLVGLGLSGTSYPIVFGAISRCTAPERRSLATGIAMAVGSLGQFAMLPGALAAIDAIGWAGALVALAALGATMAPLSAALRERPSTAGVATGGGAREALAGALRHRGFWLLSFGFFVCGFHVVFIATHLPAFLADRGLGPRAGAAVLALVGLFNIGGSYCAGLLGGRMSKPGLLVGLYLLRAAVIAAFVLAPVTEGSAYAFGAAMGFLWLSTVPLTNGTIATLFGTRHLAMLGGVAFFFHQVGAFLGGWLGGRLYVATGSYELVWWISIALALLAALVNVPVREAPVARAAGAPEPAA</sequence>
<organism evidence="6 7">
    <name type="scientific">Anaeromyxobacter dehalogenans (strain ATCC BAA-258 / DSM 21875 / 2CP-1)</name>
    <dbReference type="NCBI Taxonomy" id="455488"/>
    <lineage>
        <taxon>Bacteria</taxon>
        <taxon>Pseudomonadati</taxon>
        <taxon>Myxococcota</taxon>
        <taxon>Myxococcia</taxon>
        <taxon>Myxococcales</taxon>
        <taxon>Cystobacterineae</taxon>
        <taxon>Anaeromyxobacteraceae</taxon>
        <taxon>Anaeromyxobacter</taxon>
    </lineage>
</organism>
<dbReference type="Gene3D" id="1.20.1250.20">
    <property type="entry name" value="MFS general substrate transporter like domains"/>
    <property type="match status" value="1"/>
</dbReference>
<name>B8JG43_ANAD2</name>
<feature type="domain" description="Major facilitator superfamily (MFS) profile" evidence="5">
    <location>
        <begin position="12"/>
        <end position="397"/>
    </location>
</feature>
<feature type="transmembrane region" description="Helical" evidence="4">
    <location>
        <begin position="254"/>
        <end position="275"/>
    </location>
</feature>
<feature type="transmembrane region" description="Helical" evidence="4">
    <location>
        <begin position="373"/>
        <end position="392"/>
    </location>
</feature>
<dbReference type="AlphaFoldDB" id="B8JG43"/>
<reference evidence="6" key="1">
    <citation type="submission" date="2009-01" db="EMBL/GenBank/DDBJ databases">
        <title>Complete sequence of Anaeromyxobacter dehalogenans 2CP-1.</title>
        <authorList>
            <consortium name="US DOE Joint Genome Institute"/>
            <person name="Lucas S."/>
            <person name="Copeland A."/>
            <person name="Lapidus A."/>
            <person name="Glavina del Rio T."/>
            <person name="Dalin E."/>
            <person name="Tice H."/>
            <person name="Bruce D."/>
            <person name="Goodwin L."/>
            <person name="Pitluck S."/>
            <person name="Saunders E."/>
            <person name="Brettin T."/>
            <person name="Detter J.C."/>
            <person name="Han C."/>
            <person name="Larimer F."/>
            <person name="Land M."/>
            <person name="Hauser L."/>
            <person name="Kyrpides N."/>
            <person name="Ovchinnikova G."/>
            <person name="Beliaev A.S."/>
            <person name="Richardson P."/>
        </authorList>
    </citation>
    <scope>NUCLEOTIDE SEQUENCE</scope>
    <source>
        <strain evidence="6">2CP-1</strain>
    </source>
</reference>
<dbReference type="Pfam" id="PF07690">
    <property type="entry name" value="MFS_1"/>
    <property type="match status" value="1"/>
</dbReference>
<dbReference type="RefSeq" id="WP_012634170.1">
    <property type="nucleotide sequence ID" value="NC_011891.1"/>
</dbReference>
<dbReference type="InterPro" id="IPR011701">
    <property type="entry name" value="MFS"/>
</dbReference>
<keyword evidence="3 4" id="KW-0472">Membrane</keyword>
<dbReference type="InterPro" id="IPR050327">
    <property type="entry name" value="Proton-linked_MCT"/>
</dbReference>
<feature type="transmembrane region" description="Helical" evidence="4">
    <location>
        <begin position="218"/>
        <end position="242"/>
    </location>
</feature>
<feature type="transmembrane region" description="Helical" evidence="4">
    <location>
        <begin position="282"/>
        <end position="301"/>
    </location>
</feature>
<feature type="transmembrane region" description="Helical" evidence="4">
    <location>
        <begin position="167"/>
        <end position="186"/>
    </location>
</feature>
<dbReference type="EMBL" id="CP001359">
    <property type="protein sequence ID" value="ACL66446.1"/>
    <property type="molecule type" value="Genomic_DNA"/>
</dbReference>
<dbReference type="Proteomes" id="UP000007089">
    <property type="component" value="Chromosome"/>
</dbReference>
<dbReference type="KEGG" id="acp:A2cp1_3111"/>
<dbReference type="PANTHER" id="PTHR11360:SF284">
    <property type="entry name" value="EG:103B4.3 PROTEIN-RELATED"/>
    <property type="match status" value="1"/>
</dbReference>
<dbReference type="SUPFAM" id="SSF103473">
    <property type="entry name" value="MFS general substrate transporter"/>
    <property type="match status" value="1"/>
</dbReference>